<dbReference type="EMBL" id="QLNT01000001">
    <property type="protein sequence ID" value="KAF3077244.1"/>
    <property type="molecule type" value="Genomic_DNA"/>
</dbReference>
<name>A0A9P4XRD9_9HYPO</name>
<organism evidence="3 4">
    <name type="scientific">Trichoderma lentiforme</name>
    <dbReference type="NCBI Taxonomy" id="1567552"/>
    <lineage>
        <taxon>Eukaryota</taxon>
        <taxon>Fungi</taxon>
        <taxon>Dikarya</taxon>
        <taxon>Ascomycota</taxon>
        <taxon>Pezizomycotina</taxon>
        <taxon>Sordariomycetes</taxon>
        <taxon>Hypocreomycetidae</taxon>
        <taxon>Hypocreales</taxon>
        <taxon>Hypocreaceae</taxon>
        <taxon>Trichoderma</taxon>
    </lineage>
</organism>
<dbReference type="PANTHER" id="PTHR34883">
    <property type="entry name" value="SERINE-RICH PROTEIN, PUTATIVE-RELATED-RELATED"/>
    <property type="match status" value="1"/>
</dbReference>
<keyword evidence="1" id="KW-0732">Signal</keyword>
<dbReference type="Gene3D" id="2.60.40.420">
    <property type="entry name" value="Cupredoxins - blue copper proteins"/>
    <property type="match status" value="1"/>
</dbReference>
<protein>
    <recommendedName>
        <fullName evidence="2">Phytocyanin domain-containing protein</fullName>
    </recommendedName>
</protein>
<accession>A0A9P4XRD9</accession>
<dbReference type="PANTHER" id="PTHR34883:SF20">
    <property type="entry name" value="PHYTOCYANIN DOMAIN-CONTAINING PROTEIN"/>
    <property type="match status" value="1"/>
</dbReference>
<dbReference type="InterPro" id="IPR008972">
    <property type="entry name" value="Cupredoxin"/>
</dbReference>
<sequence>MLFTSLAVATLSAVASAKTIRIDVGQSGLAFTPNDIKASVGDILEFHYHPKNHSVVAADFATPCKPKAEGGFYSGFFPTASGENENVFQVEVNNTTPIWFYCSQTVLNHCGAGMVGVVNANTSSTKTFETFQAAAKKVTTNESPSTGNSFGGKILAAPSSTTSGGGSSATSGAPASASTTNAAAALGSVSGMAMAVVGAAVAFAI</sequence>
<dbReference type="InterPro" id="IPR003245">
    <property type="entry name" value="Phytocyanin_dom"/>
</dbReference>
<gene>
    <name evidence="3" type="ORF">CFAM422_000534</name>
</gene>
<dbReference type="SUPFAM" id="SSF49503">
    <property type="entry name" value="Cupredoxins"/>
    <property type="match status" value="1"/>
</dbReference>
<feature type="chain" id="PRO_5040175423" description="Phytocyanin domain-containing protein" evidence="1">
    <location>
        <begin position="18"/>
        <end position="205"/>
    </location>
</feature>
<feature type="signal peptide" evidence="1">
    <location>
        <begin position="1"/>
        <end position="17"/>
    </location>
</feature>
<keyword evidence="4" id="KW-1185">Reference proteome</keyword>
<evidence type="ECO:0000259" key="2">
    <source>
        <dbReference type="Pfam" id="PF02298"/>
    </source>
</evidence>
<feature type="domain" description="Phytocyanin" evidence="2">
    <location>
        <begin position="39"/>
        <end position="114"/>
    </location>
</feature>
<dbReference type="CDD" id="cd00920">
    <property type="entry name" value="Cupredoxin"/>
    <property type="match status" value="1"/>
</dbReference>
<reference evidence="3 4" key="1">
    <citation type="submission" date="2018-06" db="EMBL/GenBank/DDBJ databases">
        <title>Genome analysis of cellulolytic fungus Trichoderma lentiforme CFAM-422.</title>
        <authorList>
            <person name="Steindorff A.S."/>
            <person name="Formighieri E.F."/>
            <person name="Midorikawa G.E.O."/>
            <person name="Tamietti M.S."/>
            <person name="Ramos E.Z."/>
            <person name="Silva A.S."/>
            <person name="Bon E.P.S."/>
            <person name="Mendes T.D."/>
            <person name="Damaso M.C.T."/>
            <person name="Favaro L.C.L."/>
        </authorList>
    </citation>
    <scope>NUCLEOTIDE SEQUENCE [LARGE SCALE GENOMIC DNA]</scope>
    <source>
        <strain evidence="3 4">CFAM-422</strain>
    </source>
</reference>
<dbReference type="AlphaFoldDB" id="A0A9P4XRD9"/>
<dbReference type="Proteomes" id="UP000801864">
    <property type="component" value="Unassembled WGS sequence"/>
</dbReference>
<dbReference type="Pfam" id="PF02298">
    <property type="entry name" value="Cu_bind_like"/>
    <property type="match status" value="1"/>
</dbReference>
<dbReference type="GO" id="GO:0009055">
    <property type="term" value="F:electron transfer activity"/>
    <property type="evidence" value="ECO:0007669"/>
    <property type="project" value="InterPro"/>
</dbReference>
<evidence type="ECO:0000313" key="4">
    <source>
        <dbReference type="Proteomes" id="UP000801864"/>
    </source>
</evidence>
<evidence type="ECO:0000313" key="3">
    <source>
        <dbReference type="EMBL" id="KAF3077244.1"/>
    </source>
</evidence>
<evidence type="ECO:0000256" key="1">
    <source>
        <dbReference type="SAM" id="SignalP"/>
    </source>
</evidence>
<proteinExistence type="predicted"/>
<comment type="caution">
    <text evidence="3">The sequence shown here is derived from an EMBL/GenBank/DDBJ whole genome shotgun (WGS) entry which is preliminary data.</text>
</comment>
<dbReference type="InterPro" id="IPR052953">
    <property type="entry name" value="Ser-rich/MCO-related"/>
</dbReference>